<dbReference type="Gene3D" id="3.40.50.1980">
    <property type="entry name" value="Nitrogenase molybdenum iron protein domain"/>
    <property type="match status" value="2"/>
</dbReference>
<dbReference type="KEGG" id="bliq:INP51_06135"/>
<evidence type="ECO:0000256" key="3">
    <source>
        <dbReference type="SAM" id="SignalP"/>
    </source>
</evidence>
<dbReference type="AlphaFoldDB" id="A0A7M2RKE5"/>
<reference evidence="5 6" key="1">
    <citation type="submission" date="2020-10" db="EMBL/GenBank/DDBJ databases">
        <title>Blautia liquoris sp.nov., isolated from the mud in a fermentation cellar used for the production of Chinese strong-flavoured liquor.</title>
        <authorList>
            <person name="Lu L."/>
        </authorList>
    </citation>
    <scope>NUCLEOTIDE SEQUENCE [LARGE SCALE GENOMIC DNA]</scope>
    <source>
        <strain evidence="5 6">LZLJ-3</strain>
    </source>
</reference>
<evidence type="ECO:0000259" key="4">
    <source>
        <dbReference type="PROSITE" id="PS50983"/>
    </source>
</evidence>
<dbReference type="Pfam" id="PF01497">
    <property type="entry name" value="Peripla_BP_2"/>
    <property type="match status" value="1"/>
</dbReference>
<sequence length="355" mass="39038">MKKKVSAVLIMCLTLALALSACGKTTSTTSKSKSTSAPTEISASSKPDASQATSENVTTYPLTIENYDGDGNKAEQIFEKAPERIVSNQPQAVQLLLALGLDDKIVGASKSVGDVGETYRDKFNALNIISDTDSPSKEVVIAQKPDIIIGWGSTFNEKALGNISEWNDKGINTYIMDNTASDENNRTVERIYTDIEKLGKIFDVQERASEMIDDMKQKQESIEKKTSTLSDDEKVKVLTVQIVKENEFFGRAKKDLTTDLITKAGGISLDETFGSQSVENLINLNPDVILIINRTDSTADDKIKALKENPSLEKVNAIKDDRFVSVDYVDFYGGNYETTDTVTDMAKAFYPDLFK</sequence>
<feature type="signal peptide" evidence="3">
    <location>
        <begin position="1"/>
        <end position="21"/>
    </location>
</feature>
<evidence type="ECO:0000256" key="2">
    <source>
        <dbReference type="SAM" id="MobiDB-lite"/>
    </source>
</evidence>
<proteinExistence type="inferred from homology"/>
<dbReference type="EMBL" id="CP063304">
    <property type="protein sequence ID" value="QOV20521.1"/>
    <property type="molecule type" value="Genomic_DNA"/>
</dbReference>
<evidence type="ECO:0000313" key="6">
    <source>
        <dbReference type="Proteomes" id="UP000593601"/>
    </source>
</evidence>
<dbReference type="PROSITE" id="PS50983">
    <property type="entry name" value="FE_B12_PBP"/>
    <property type="match status" value="1"/>
</dbReference>
<comment type="similarity">
    <text evidence="1">Belongs to the bacterial solute-binding protein 8 family.</text>
</comment>
<keyword evidence="6" id="KW-1185">Reference proteome</keyword>
<feature type="region of interest" description="Disordered" evidence="2">
    <location>
        <begin position="26"/>
        <end position="57"/>
    </location>
</feature>
<dbReference type="PANTHER" id="PTHR30535:SF7">
    <property type="entry name" value="IRON(III) DICITRATE-BINDING PROTEIN"/>
    <property type="match status" value="1"/>
</dbReference>
<dbReference type="InterPro" id="IPR050902">
    <property type="entry name" value="ABC_Transporter_SBP"/>
</dbReference>
<keyword evidence="3" id="KW-0732">Signal</keyword>
<evidence type="ECO:0000256" key="1">
    <source>
        <dbReference type="ARBA" id="ARBA00008814"/>
    </source>
</evidence>
<gene>
    <name evidence="5" type="ORF">INP51_06135</name>
</gene>
<dbReference type="Proteomes" id="UP000593601">
    <property type="component" value="Chromosome"/>
</dbReference>
<protein>
    <submittedName>
        <fullName evidence="5">ABC transporter substrate-binding protein</fullName>
    </submittedName>
</protein>
<feature type="chain" id="PRO_5039600312" evidence="3">
    <location>
        <begin position="22"/>
        <end position="355"/>
    </location>
</feature>
<dbReference type="PROSITE" id="PS51257">
    <property type="entry name" value="PROKAR_LIPOPROTEIN"/>
    <property type="match status" value="1"/>
</dbReference>
<dbReference type="PANTHER" id="PTHR30535">
    <property type="entry name" value="VITAMIN B12-BINDING PROTEIN"/>
    <property type="match status" value="1"/>
</dbReference>
<feature type="compositionally biased region" description="Polar residues" evidence="2">
    <location>
        <begin position="37"/>
        <end position="57"/>
    </location>
</feature>
<accession>A0A7M2RKE5</accession>
<dbReference type="SUPFAM" id="SSF53807">
    <property type="entry name" value="Helical backbone' metal receptor"/>
    <property type="match status" value="1"/>
</dbReference>
<dbReference type="RefSeq" id="WP_193736840.1">
    <property type="nucleotide sequence ID" value="NZ_CP063304.1"/>
</dbReference>
<feature type="compositionally biased region" description="Low complexity" evidence="2">
    <location>
        <begin position="26"/>
        <end position="36"/>
    </location>
</feature>
<name>A0A7M2RKE5_9FIRM</name>
<organism evidence="5 6">
    <name type="scientific">Blautia liquoris</name>
    <dbReference type="NCBI Taxonomy" id="2779518"/>
    <lineage>
        <taxon>Bacteria</taxon>
        <taxon>Bacillati</taxon>
        <taxon>Bacillota</taxon>
        <taxon>Clostridia</taxon>
        <taxon>Lachnospirales</taxon>
        <taxon>Lachnospiraceae</taxon>
        <taxon>Blautia</taxon>
    </lineage>
</organism>
<dbReference type="InterPro" id="IPR002491">
    <property type="entry name" value="ABC_transptr_periplasmic_BD"/>
</dbReference>
<evidence type="ECO:0000313" key="5">
    <source>
        <dbReference type="EMBL" id="QOV20521.1"/>
    </source>
</evidence>
<feature type="domain" description="Fe/B12 periplasmic-binding" evidence="4">
    <location>
        <begin position="84"/>
        <end position="353"/>
    </location>
</feature>